<dbReference type="InterPro" id="IPR016181">
    <property type="entry name" value="Acyl_CoA_acyltransferase"/>
</dbReference>
<name>A0ABS5JAX3_9BACT</name>
<dbReference type="Proteomes" id="UP000676386">
    <property type="component" value="Unassembled WGS sequence"/>
</dbReference>
<feature type="domain" description="N-acetyltransferase" evidence="1">
    <location>
        <begin position="2"/>
        <end position="176"/>
    </location>
</feature>
<dbReference type="InterPro" id="IPR000182">
    <property type="entry name" value="GNAT_dom"/>
</dbReference>
<dbReference type="EMBL" id="JAGTXB010000034">
    <property type="protein sequence ID" value="MBS0032363.1"/>
    <property type="molecule type" value="Genomic_DNA"/>
</dbReference>
<proteinExistence type="predicted"/>
<accession>A0ABS5JAX3</accession>
<evidence type="ECO:0000313" key="3">
    <source>
        <dbReference type="Proteomes" id="UP000676386"/>
    </source>
</evidence>
<gene>
    <name evidence="2" type="ORF">KE626_33840</name>
</gene>
<dbReference type="CDD" id="cd04301">
    <property type="entry name" value="NAT_SF"/>
    <property type="match status" value="1"/>
</dbReference>
<dbReference type="SUPFAM" id="SSF55729">
    <property type="entry name" value="Acyl-CoA N-acyltransferases (Nat)"/>
    <property type="match status" value="1"/>
</dbReference>
<reference evidence="2 3" key="1">
    <citation type="submission" date="2021-04" db="EMBL/GenBank/DDBJ databases">
        <title>Chitinophaga sp. nov., isolated from the rhizosphere soil.</title>
        <authorList>
            <person name="He S."/>
        </authorList>
    </citation>
    <scope>NUCLEOTIDE SEQUENCE [LARGE SCALE GENOMIC DNA]</scope>
    <source>
        <strain evidence="2 3">2R12</strain>
    </source>
</reference>
<keyword evidence="3" id="KW-1185">Reference proteome</keyword>
<dbReference type="Gene3D" id="3.40.630.30">
    <property type="match status" value="1"/>
</dbReference>
<evidence type="ECO:0000259" key="1">
    <source>
        <dbReference type="PROSITE" id="PS51186"/>
    </source>
</evidence>
<evidence type="ECO:0000313" key="2">
    <source>
        <dbReference type="EMBL" id="MBS0032363.1"/>
    </source>
</evidence>
<dbReference type="RefSeq" id="WP_211977517.1">
    <property type="nucleotide sequence ID" value="NZ_CBFHAM010000087.1"/>
</dbReference>
<organism evidence="2 3">
    <name type="scientific">Chitinophaga hostae</name>
    <dbReference type="NCBI Taxonomy" id="2831022"/>
    <lineage>
        <taxon>Bacteria</taxon>
        <taxon>Pseudomonadati</taxon>
        <taxon>Bacteroidota</taxon>
        <taxon>Chitinophagia</taxon>
        <taxon>Chitinophagales</taxon>
        <taxon>Chitinophagaceae</taxon>
        <taxon>Chitinophaga</taxon>
    </lineage>
</organism>
<dbReference type="PROSITE" id="PS51186">
    <property type="entry name" value="GNAT"/>
    <property type="match status" value="1"/>
</dbReference>
<sequence length="176" mass="20665">MVTIKPIRIHDHYALINSMMEQLHLSEKEFFPKTASWESISSNYMQHVIDTQETCDGTCLLAYVDNTPAGFIFAYLEEPDESRIEDYTGDTLYVSDGYVAKEFRRQGIYRQMNEALEKIYVEKGIRRMVRYTLANNQRMQQFLASENYEPVRLVFEKWLTEDGKRPVALFPEPKKG</sequence>
<comment type="caution">
    <text evidence="2">The sequence shown here is derived from an EMBL/GenBank/DDBJ whole genome shotgun (WGS) entry which is preliminary data.</text>
</comment>
<dbReference type="Pfam" id="PF00583">
    <property type="entry name" value="Acetyltransf_1"/>
    <property type="match status" value="1"/>
</dbReference>
<protein>
    <submittedName>
        <fullName evidence="2">GNAT family N-acetyltransferase</fullName>
    </submittedName>
</protein>